<evidence type="ECO:0000256" key="4">
    <source>
        <dbReference type="ARBA" id="ARBA00022475"/>
    </source>
</evidence>
<evidence type="ECO:0000313" key="12">
    <source>
        <dbReference type="Proteomes" id="UP000239047"/>
    </source>
</evidence>
<comment type="caution">
    <text evidence="11">The sequence shown here is derived from an EMBL/GenBank/DDBJ whole genome shotgun (WGS) entry which is preliminary data.</text>
</comment>
<evidence type="ECO:0000313" key="11">
    <source>
        <dbReference type="EMBL" id="PPA72254.1"/>
    </source>
</evidence>
<feature type="transmembrane region" description="Helical" evidence="9">
    <location>
        <begin position="108"/>
        <end position="126"/>
    </location>
</feature>
<evidence type="ECO:0000256" key="1">
    <source>
        <dbReference type="ARBA" id="ARBA00004651"/>
    </source>
</evidence>
<evidence type="ECO:0000256" key="9">
    <source>
        <dbReference type="SAM" id="Phobius"/>
    </source>
</evidence>
<name>A0A2S5GH58_9BACL</name>
<keyword evidence="12" id="KW-1185">Reference proteome</keyword>
<feature type="transmembrane region" description="Helical" evidence="9">
    <location>
        <begin position="75"/>
        <end position="102"/>
    </location>
</feature>
<sequence>MTTEPIIKPSKLESSVLLVLIVLIISLSMIVIGTVPHIPILGSILMLFTFGILKKASFHDLQKGMSSGAASGMNAIFLFFFIGMIISAFMISGTIPTLMYAGLSIADWPYYFAIVFVVTALIGISIGSSLTTAATLGVAFIGISSSLDFSLALTAGAVVSGAFFGDKMSPLSDTTNLASSVVDVDLFEHIRNMAWTTVPAFLLSIVGYGLLSPEREVQLPLGQIERMQELLAETGLIHWYSILPILLLFLLAIKKVPALLSLSAAILVSISISFFHDSVSAGQLAAILFDGYESATGVEEIDSLLTRGGISSMMFTVSLVILALGLGGLLFKLGIIQTVLSMMESGLKNTSSVLLSAAGAAFSINVVIGEQYLSILLAGESFKRHADEVKLARKNLSRALEDAGTVINPLIPWGVCGVFLTNVLEVPTLDYLPYAFFCLICPVLTVIYSKTGWTISPQK</sequence>
<dbReference type="InterPro" id="IPR004770">
    <property type="entry name" value="Na/H_antiport_NhaC"/>
</dbReference>
<feature type="transmembrane region" description="Helical" evidence="9">
    <location>
        <begin position="258"/>
        <end position="275"/>
    </location>
</feature>
<evidence type="ECO:0000256" key="5">
    <source>
        <dbReference type="ARBA" id="ARBA00022692"/>
    </source>
</evidence>
<evidence type="ECO:0000256" key="6">
    <source>
        <dbReference type="ARBA" id="ARBA00022989"/>
    </source>
</evidence>
<evidence type="ECO:0000259" key="10">
    <source>
        <dbReference type="Pfam" id="PF03553"/>
    </source>
</evidence>
<feature type="transmembrane region" description="Helical" evidence="9">
    <location>
        <begin position="313"/>
        <end position="333"/>
    </location>
</feature>
<feature type="transmembrane region" description="Helical" evidence="9">
    <location>
        <begin position="38"/>
        <end position="54"/>
    </location>
</feature>
<feature type="domain" description="Na+/H+ antiporter NhaC-like C-terminal" evidence="10">
    <location>
        <begin position="161"/>
        <end position="453"/>
    </location>
</feature>
<keyword evidence="3" id="KW-0050">Antiport</keyword>
<evidence type="ECO:0000256" key="8">
    <source>
        <dbReference type="ARBA" id="ARBA00038435"/>
    </source>
</evidence>
<reference evidence="11 12" key="1">
    <citation type="submission" date="2018-02" db="EMBL/GenBank/DDBJ databases">
        <title>Jeotgalibacillus proteolyticum sp. nov. a protease producing bacterium isolated from ocean sediments of Laizhou Bay.</title>
        <authorList>
            <person name="Li Y."/>
        </authorList>
    </citation>
    <scope>NUCLEOTIDE SEQUENCE [LARGE SCALE GENOMIC DNA]</scope>
    <source>
        <strain evidence="11 12">22-7</strain>
    </source>
</reference>
<feature type="transmembrane region" description="Helical" evidence="9">
    <location>
        <begin position="432"/>
        <end position="449"/>
    </location>
</feature>
<dbReference type="Proteomes" id="UP000239047">
    <property type="component" value="Unassembled WGS sequence"/>
</dbReference>
<dbReference type="InterPro" id="IPR018461">
    <property type="entry name" value="Na/H_Antiport_NhaC-like_C"/>
</dbReference>
<evidence type="ECO:0000256" key="2">
    <source>
        <dbReference type="ARBA" id="ARBA00022448"/>
    </source>
</evidence>
<keyword evidence="7 9" id="KW-0472">Membrane</keyword>
<proteinExistence type="inferred from homology"/>
<dbReference type="GO" id="GO:0005886">
    <property type="term" value="C:plasma membrane"/>
    <property type="evidence" value="ECO:0007669"/>
    <property type="project" value="UniProtKB-SubCell"/>
</dbReference>
<accession>A0A2S5GH58</accession>
<keyword evidence="6 9" id="KW-1133">Transmembrane helix</keyword>
<keyword evidence="4" id="KW-1003">Cell membrane</keyword>
<gene>
    <name evidence="11" type="primary">nhaC</name>
    <name evidence="11" type="ORF">C4B60_02425</name>
</gene>
<organism evidence="11 12">
    <name type="scientific">Jeotgalibacillus proteolyticus</name>
    <dbReference type="NCBI Taxonomy" id="2082395"/>
    <lineage>
        <taxon>Bacteria</taxon>
        <taxon>Bacillati</taxon>
        <taxon>Bacillota</taxon>
        <taxon>Bacilli</taxon>
        <taxon>Bacillales</taxon>
        <taxon>Caryophanaceae</taxon>
        <taxon>Jeotgalibacillus</taxon>
    </lineage>
</organism>
<dbReference type="AlphaFoldDB" id="A0A2S5GH58"/>
<dbReference type="PANTHER" id="PTHR33451:SF6">
    <property type="entry name" value="NA(+)_H(+) ANTIPORTER NHAC"/>
    <property type="match status" value="1"/>
</dbReference>
<dbReference type="InterPro" id="IPR052180">
    <property type="entry name" value="NhaC_Na-H+_Antiporter"/>
</dbReference>
<dbReference type="Pfam" id="PF03553">
    <property type="entry name" value="Na_H_antiporter"/>
    <property type="match status" value="1"/>
</dbReference>
<feature type="transmembrane region" description="Helical" evidence="9">
    <location>
        <begin position="353"/>
        <end position="378"/>
    </location>
</feature>
<feature type="transmembrane region" description="Helical" evidence="9">
    <location>
        <begin position="12"/>
        <end position="32"/>
    </location>
</feature>
<keyword evidence="5 9" id="KW-0812">Transmembrane</keyword>
<dbReference type="NCBIfam" id="TIGR00931">
    <property type="entry name" value="antiport_nhaC"/>
    <property type="match status" value="1"/>
</dbReference>
<dbReference type="OrthoDB" id="9762978at2"/>
<comment type="subcellular location">
    <subcellularLocation>
        <location evidence="1">Cell membrane</location>
        <topology evidence="1">Multi-pass membrane protein</topology>
    </subcellularLocation>
</comment>
<keyword evidence="2" id="KW-0813">Transport</keyword>
<evidence type="ECO:0000256" key="7">
    <source>
        <dbReference type="ARBA" id="ARBA00023136"/>
    </source>
</evidence>
<dbReference type="EMBL" id="PREZ01000001">
    <property type="protein sequence ID" value="PPA72254.1"/>
    <property type="molecule type" value="Genomic_DNA"/>
</dbReference>
<dbReference type="GO" id="GO:0015297">
    <property type="term" value="F:antiporter activity"/>
    <property type="evidence" value="ECO:0007669"/>
    <property type="project" value="UniProtKB-KW"/>
</dbReference>
<comment type="similarity">
    <text evidence="8">Belongs to the NhaC Na(+)/H(+) (TC 2.A.35) antiporter family.</text>
</comment>
<protein>
    <submittedName>
        <fullName evidence="11">Na+/H+ antiporter NhaC</fullName>
    </submittedName>
</protein>
<evidence type="ECO:0000256" key="3">
    <source>
        <dbReference type="ARBA" id="ARBA00022449"/>
    </source>
</evidence>
<dbReference type="RefSeq" id="WP_104056375.1">
    <property type="nucleotide sequence ID" value="NZ_PREZ01000001.1"/>
</dbReference>
<feature type="transmembrane region" description="Helical" evidence="9">
    <location>
        <begin position="231"/>
        <end position="252"/>
    </location>
</feature>
<dbReference type="PANTHER" id="PTHR33451">
    <property type="entry name" value="MALATE-2H(+)/NA(+)-LACTATE ANTIPORTER"/>
    <property type="match status" value="1"/>
</dbReference>
<feature type="transmembrane region" description="Helical" evidence="9">
    <location>
        <begin position="138"/>
        <end position="164"/>
    </location>
</feature>